<evidence type="ECO:0000313" key="7">
    <source>
        <dbReference type="EMBL" id="TKR72899.1"/>
    </source>
</evidence>
<dbReference type="GO" id="GO:0005506">
    <property type="term" value="F:iron ion binding"/>
    <property type="evidence" value="ECO:0007669"/>
    <property type="project" value="InterPro"/>
</dbReference>
<protein>
    <recommendedName>
        <fullName evidence="6">Fatty acid hydroxylase domain-containing protein</fullName>
    </recommendedName>
</protein>
<dbReference type="InterPro" id="IPR006694">
    <property type="entry name" value="Fatty_acid_hydroxylase"/>
</dbReference>
<feature type="transmembrane region" description="Helical" evidence="5">
    <location>
        <begin position="111"/>
        <end position="133"/>
    </location>
</feature>
<feature type="transmembrane region" description="Helical" evidence="5">
    <location>
        <begin position="39"/>
        <end position="58"/>
    </location>
</feature>
<keyword evidence="3 5" id="KW-1133">Transmembrane helix</keyword>
<dbReference type="AlphaFoldDB" id="A0A4U5MT24"/>
<feature type="transmembrane region" description="Helical" evidence="5">
    <location>
        <begin position="86"/>
        <end position="105"/>
    </location>
</feature>
<keyword evidence="8" id="KW-1185">Reference proteome</keyword>
<gene>
    <name evidence="7" type="ORF">L596_020285</name>
</gene>
<dbReference type="GO" id="GO:0016491">
    <property type="term" value="F:oxidoreductase activity"/>
    <property type="evidence" value="ECO:0007669"/>
    <property type="project" value="InterPro"/>
</dbReference>
<proteinExistence type="predicted"/>
<evidence type="ECO:0000256" key="4">
    <source>
        <dbReference type="ARBA" id="ARBA00023136"/>
    </source>
</evidence>
<accession>A0A4U5MT24</accession>
<evidence type="ECO:0000256" key="5">
    <source>
        <dbReference type="SAM" id="Phobius"/>
    </source>
</evidence>
<dbReference type="OrthoDB" id="1658724at2759"/>
<dbReference type="GO" id="GO:0008610">
    <property type="term" value="P:lipid biosynthetic process"/>
    <property type="evidence" value="ECO:0007669"/>
    <property type="project" value="InterPro"/>
</dbReference>
<comment type="caution">
    <text evidence="7">The sequence shown here is derived from an EMBL/GenBank/DDBJ whole genome shotgun (WGS) entry which is preliminary data.</text>
</comment>
<sequence length="285" mass="33930">MNLSDHRVLQPFWDLIKIGHEDILSSPLFPPVYALTIDYLWALVFIVIDLYCADWPYFKKHKIQKNKVVTGTLIWQSLRLEIKNQILYILPMALVQLVWVPATVLPKEAPAVMELCGQVLLYFLIFDAVYFFFHLANHKIRFLYRWCHSVHHEFSSPFAVTAQHLHPFELFFVGGIITTLPWIMDTHPLTYWVWFFVAQSVSYEVHTGYDFPFALHHFVPFYSGAPAHDMHHLRPLTCFQPWLNYLDRLFGYHVSYEDLLKMRKEQAERYGRYEEETVQDLKKFN</sequence>
<dbReference type="InterPro" id="IPR050307">
    <property type="entry name" value="Sterol_Desaturase_Related"/>
</dbReference>
<dbReference type="Proteomes" id="UP000298663">
    <property type="component" value="Unassembled WGS sequence"/>
</dbReference>
<evidence type="ECO:0000256" key="1">
    <source>
        <dbReference type="ARBA" id="ARBA00004370"/>
    </source>
</evidence>
<evidence type="ECO:0000313" key="8">
    <source>
        <dbReference type="Proteomes" id="UP000298663"/>
    </source>
</evidence>
<evidence type="ECO:0000259" key="6">
    <source>
        <dbReference type="Pfam" id="PF04116"/>
    </source>
</evidence>
<name>A0A4U5MT24_STECR</name>
<organism evidence="7 8">
    <name type="scientific">Steinernema carpocapsae</name>
    <name type="common">Entomopathogenic nematode</name>
    <dbReference type="NCBI Taxonomy" id="34508"/>
    <lineage>
        <taxon>Eukaryota</taxon>
        <taxon>Metazoa</taxon>
        <taxon>Ecdysozoa</taxon>
        <taxon>Nematoda</taxon>
        <taxon>Chromadorea</taxon>
        <taxon>Rhabditida</taxon>
        <taxon>Tylenchina</taxon>
        <taxon>Panagrolaimomorpha</taxon>
        <taxon>Strongyloidoidea</taxon>
        <taxon>Steinernematidae</taxon>
        <taxon>Steinernema</taxon>
    </lineage>
</organism>
<dbReference type="Pfam" id="PF04116">
    <property type="entry name" value="FA_hydroxylase"/>
    <property type="match status" value="1"/>
</dbReference>
<dbReference type="STRING" id="34508.A0A4U5MT24"/>
<reference evidence="7 8" key="2">
    <citation type="journal article" date="2019" name="G3 (Bethesda)">
        <title>Hybrid Assembly of the Genome of the Entomopathogenic Nematode Steinernema carpocapsae Identifies the X-Chromosome.</title>
        <authorList>
            <person name="Serra L."/>
            <person name="Macchietto M."/>
            <person name="Macias-Munoz A."/>
            <person name="McGill C.J."/>
            <person name="Rodriguez I.M."/>
            <person name="Rodriguez B."/>
            <person name="Murad R."/>
            <person name="Mortazavi A."/>
        </authorList>
    </citation>
    <scope>NUCLEOTIDE SEQUENCE [LARGE SCALE GENOMIC DNA]</scope>
    <source>
        <strain evidence="7 8">ALL</strain>
    </source>
</reference>
<evidence type="ECO:0000256" key="2">
    <source>
        <dbReference type="ARBA" id="ARBA00022692"/>
    </source>
</evidence>
<dbReference type="EMBL" id="AZBU02000006">
    <property type="protein sequence ID" value="TKR72899.1"/>
    <property type="molecule type" value="Genomic_DNA"/>
</dbReference>
<comment type="subcellular location">
    <subcellularLocation>
        <location evidence="1">Membrane</location>
    </subcellularLocation>
</comment>
<reference evidence="7 8" key="1">
    <citation type="journal article" date="2015" name="Genome Biol.">
        <title>Comparative genomics of Steinernema reveals deeply conserved gene regulatory networks.</title>
        <authorList>
            <person name="Dillman A.R."/>
            <person name="Macchietto M."/>
            <person name="Porter C.F."/>
            <person name="Rogers A."/>
            <person name="Williams B."/>
            <person name="Antoshechkin I."/>
            <person name="Lee M.M."/>
            <person name="Goodwin Z."/>
            <person name="Lu X."/>
            <person name="Lewis E.E."/>
            <person name="Goodrich-Blair H."/>
            <person name="Stock S.P."/>
            <person name="Adams B.J."/>
            <person name="Sternberg P.W."/>
            <person name="Mortazavi A."/>
        </authorList>
    </citation>
    <scope>NUCLEOTIDE SEQUENCE [LARGE SCALE GENOMIC DNA]</scope>
    <source>
        <strain evidence="7 8">ALL</strain>
    </source>
</reference>
<feature type="domain" description="Fatty acid hydroxylase" evidence="6">
    <location>
        <begin position="119"/>
        <end position="251"/>
    </location>
</feature>
<dbReference type="PANTHER" id="PTHR11863">
    <property type="entry name" value="STEROL DESATURASE"/>
    <property type="match status" value="1"/>
</dbReference>
<keyword evidence="2 5" id="KW-0812">Transmembrane</keyword>
<dbReference type="GO" id="GO:0016020">
    <property type="term" value="C:membrane"/>
    <property type="evidence" value="ECO:0007669"/>
    <property type="project" value="UniProtKB-SubCell"/>
</dbReference>
<keyword evidence="4 5" id="KW-0472">Membrane</keyword>
<evidence type="ECO:0000256" key="3">
    <source>
        <dbReference type="ARBA" id="ARBA00022989"/>
    </source>
</evidence>